<feature type="domain" description="Aminotransferase class I/classII large" evidence="3">
    <location>
        <begin position="79"/>
        <end position="359"/>
    </location>
</feature>
<evidence type="ECO:0000256" key="1">
    <source>
        <dbReference type="ARBA" id="ARBA00001933"/>
    </source>
</evidence>
<dbReference type="GO" id="GO:0008483">
    <property type="term" value="F:transaminase activity"/>
    <property type="evidence" value="ECO:0007669"/>
    <property type="project" value="UniProtKB-KW"/>
</dbReference>
<keyword evidence="2" id="KW-0808">Transferase</keyword>
<evidence type="ECO:0000256" key="2">
    <source>
        <dbReference type="ARBA" id="ARBA00022679"/>
    </source>
</evidence>
<dbReference type="Gene3D" id="3.40.640.10">
    <property type="entry name" value="Type I PLP-dependent aspartate aminotransferase-like (Major domain)"/>
    <property type="match status" value="1"/>
</dbReference>
<reference evidence="4" key="1">
    <citation type="journal article" date="2020" name="mSystems">
        <title>Genome- and Community-Level Interaction Insights into Carbon Utilization and Element Cycling Functions of Hydrothermarchaeota in Hydrothermal Sediment.</title>
        <authorList>
            <person name="Zhou Z."/>
            <person name="Liu Y."/>
            <person name="Xu W."/>
            <person name="Pan J."/>
            <person name="Luo Z.H."/>
            <person name="Li M."/>
        </authorList>
    </citation>
    <scope>NUCLEOTIDE SEQUENCE</scope>
    <source>
        <strain evidence="4">HyVt-388</strain>
    </source>
</reference>
<evidence type="ECO:0000313" key="4">
    <source>
        <dbReference type="EMBL" id="HEC78650.1"/>
    </source>
</evidence>
<evidence type="ECO:0000313" key="5">
    <source>
        <dbReference type="Proteomes" id="UP000885826"/>
    </source>
</evidence>
<keyword evidence="4" id="KW-0032">Aminotransferase</keyword>
<dbReference type="EMBL" id="DRIG01000062">
    <property type="protein sequence ID" value="HEC78650.1"/>
    <property type="molecule type" value="Genomic_DNA"/>
</dbReference>
<accession>A0A9C9EMB8</accession>
<comment type="caution">
    <text evidence="4">The sequence shown here is derived from an EMBL/GenBank/DDBJ whole genome shotgun (WGS) entry which is preliminary data.</text>
</comment>
<comment type="cofactor">
    <cofactor evidence="1">
        <name>pyridoxal 5'-phosphate</name>
        <dbReference type="ChEBI" id="CHEBI:597326"/>
    </cofactor>
</comment>
<dbReference type="InterPro" id="IPR015421">
    <property type="entry name" value="PyrdxlP-dep_Trfase_major"/>
</dbReference>
<gene>
    <name evidence="4" type="ORF">ENI34_05855</name>
</gene>
<dbReference type="PANTHER" id="PTHR13693">
    <property type="entry name" value="CLASS II AMINOTRANSFERASE/8-AMINO-7-OXONONANOATE SYNTHASE"/>
    <property type="match status" value="1"/>
</dbReference>
<dbReference type="SUPFAM" id="SSF53383">
    <property type="entry name" value="PLP-dependent transferases"/>
    <property type="match status" value="1"/>
</dbReference>
<dbReference type="InterPro" id="IPR015422">
    <property type="entry name" value="PyrdxlP-dep_Trfase_small"/>
</dbReference>
<dbReference type="InterPro" id="IPR050087">
    <property type="entry name" value="AON_synthase_class-II"/>
</dbReference>
<dbReference type="InterPro" id="IPR004839">
    <property type="entry name" value="Aminotransferase_I/II_large"/>
</dbReference>
<name>A0A9C9EMB8_UNCW3</name>
<dbReference type="Gene3D" id="3.90.1150.10">
    <property type="entry name" value="Aspartate Aminotransferase, domain 1"/>
    <property type="match status" value="1"/>
</dbReference>
<dbReference type="Pfam" id="PF00155">
    <property type="entry name" value="Aminotran_1_2"/>
    <property type="match status" value="1"/>
</dbReference>
<dbReference type="Proteomes" id="UP000885826">
    <property type="component" value="Unassembled WGS sequence"/>
</dbReference>
<dbReference type="AlphaFoldDB" id="A0A9C9EMB8"/>
<proteinExistence type="predicted"/>
<dbReference type="InterPro" id="IPR015424">
    <property type="entry name" value="PyrdxlP-dep_Trfase"/>
</dbReference>
<sequence length="373" mass="42362">MLWEKCSMKPYQVHLFSDESKIPDFLPSAPFFIYENKRYLNFLVFDCFHLKNSEHLKEVATSEIEASGIAPANGSVPVMVELQKAMAEIKKIDSMLLFPDEISALFAVFSIFGQKATFFVDYETSPAINNVLQYRNVEYYDHNDLEKLDKLLSAKSEKVIVIDGVYEWTGSVGPVNALIKTAQENECVIIGNELNSFGFLGREGRGFIDLFNCYDAINIEIGSFNKFLGGFGTYIGAKRYLVNKIKENTSALITAFPQFMLSVNLTGLELIKSGKNHKNTFQKLWKNSRYFITRLKQIGFSTISDTPIIVVSFNNNEEAGEFTKKLFFEQIIVAQNKERIRLCLSVEHSKDDIDYCLEKFESVGKELGILSSD</sequence>
<organism evidence="4 5">
    <name type="scientific">candidate division WOR-3 bacterium</name>
    <dbReference type="NCBI Taxonomy" id="2052148"/>
    <lineage>
        <taxon>Bacteria</taxon>
        <taxon>Bacteria division WOR-3</taxon>
    </lineage>
</organism>
<evidence type="ECO:0000259" key="3">
    <source>
        <dbReference type="Pfam" id="PF00155"/>
    </source>
</evidence>
<protein>
    <submittedName>
        <fullName evidence="4">Aminotransferase class I/II-fold pyridoxal phosphate-dependent enzyme</fullName>
    </submittedName>
</protein>
<dbReference type="GO" id="GO:0030170">
    <property type="term" value="F:pyridoxal phosphate binding"/>
    <property type="evidence" value="ECO:0007669"/>
    <property type="project" value="InterPro"/>
</dbReference>